<feature type="transmembrane region" description="Helical" evidence="1">
    <location>
        <begin position="12"/>
        <end position="33"/>
    </location>
</feature>
<name>Q5C801_SCHJA</name>
<proteinExistence type="evidence at transcript level"/>
<keyword evidence="1" id="KW-0472">Membrane</keyword>
<protein>
    <submittedName>
        <fullName evidence="2">Uncharacterized protein</fullName>
    </submittedName>
</protein>
<dbReference type="EMBL" id="AY808334">
    <property type="protein sequence ID" value="AAX24223.1"/>
    <property type="molecule type" value="mRNA"/>
</dbReference>
<keyword evidence="1" id="KW-1133">Transmembrane helix</keyword>
<evidence type="ECO:0000256" key="1">
    <source>
        <dbReference type="SAM" id="Phobius"/>
    </source>
</evidence>
<sequence length="42" mass="5212">MYRQQRSLRKRLNSLFLTDFHSYILLYAIEVLIHQLMLNYPL</sequence>
<dbReference type="AlphaFoldDB" id="Q5C801"/>
<keyword evidence="1" id="KW-0812">Transmembrane</keyword>
<evidence type="ECO:0000313" key="2">
    <source>
        <dbReference type="EMBL" id="AAX24223.1"/>
    </source>
</evidence>
<reference evidence="2" key="2">
    <citation type="journal article" date="2006" name="PLoS Pathog.">
        <title>New perspectives on host-parasite interplay by comparative transcriptomic and proteomic analyses of Schistosoma japonicum.</title>
        <authorList>
            <person name="Liu F."/>
            <person name="Lu J."/>
            <person name="Hu W."/>
            <person name="Wang S.Y."/>
            <person name="Cui S.J."/>
            <person name="Chi M."/>
            <person name="Yan Q."/>
            <person name="Wang X.R."/>
            <person name="Song H.D."/>
            <person name="Xu X.N."/>
            <person name="Wang J.J."/>
            <person name="Zhang X.L."/>
            <person name="Zhang X."/>
            <person name="Wang Z.Q."/>
            <person name="Xue C.L."/>
            <person name="Brindley P.J."/>
            <person name="McManus D.P."/>
            <person name="Yang P.Y."/>
            <person name="Feng Z."/>
            <person name="Chen Z."/>
            <person name="Han Z.G."/>
        </authorList>
    </citation>
    <scope>NUCLEOTIDE SEQUENCE</scope>
</reference>
<organism evidence="2">
    <name type="scientific">Schistosoma japonicum</name>
    <name type="common">Blood fluke</name>
    <dbReference type="NCBI Taxonomy" id="6182"/>
    <lineage>
        <taxon>Eukaryota</taxon>
        <taxon>Metazoa</taxon>
        <taxon>Spiralia</taxon>
        <taxon>Lophotrochozoa</taxon>
        <taxon>Platyhelminthes</taxon>
        <taxon>Trematoda</taxon>
        <taxon>Digenea</taxon>
        <taxon>Strigeidida</taxon>
        <taxon>Schistosomatoidea</taxon>
        <taxon>Schistosomatidae</taxon>
        <taxon>Schistosoma</taxon>
    </lineage>
</organism>
<reference evidence="2" key="1">
    <citation type="submission" date="2005-03" db="EMBL/GenBank/DDBJ databases">
        <authorList>
            <person name="Han Z."/>
        </authorList>
    </citation>
    <scope>NUCLEOTIDE SEQUENCE</scope>
</reference>
<accession>Q5C801</accession>